<accession>A0A4Y2EPB7</accession>
<dbReference type="AlphaFoldDB" id="A0A4Y2EPB7"/>
<evidence type="ECO:0000313" key="1">
    <source>
        <dbReference type="EMBL" id="GBM29684.1"/>
    </source>
</evidence>
<evidence type="ECO:0000313" key="2">
    <source>
        <dbReference type="Proteomes" id="UP000499080"/>
    </source>
</evidence>
<dbReference type="EMBL" id="BGPR01000643">
    <property type="protein sequence ID" value="GBM29684.1"/>
    <property type="molecule type" value="Genomic_DNA"/>
</dbReference>
<gene>
    <name evidence="1" type="ORF">AVEN_156872_1</name>
</gene>
<keyword evidence="2" id="KW-1185">Reference proteome</keyword>
<comment type="caution">
    <text evidence="1">The sequence shown here is derived from an EMBL/GenBank/DDBJ whole genome shotgun (WGS) entry which is preliminary data.</text>
</comment>
<proteinExistence type="predicted"/>
<dbReference type="Proteomes" id="UP000499080">
    <property type="component" value="Unassembled WGS sequence"/>
</dbReference>
<protein>
    <submittedName>
        <fullName evidence="1">Uncharacterized protein</fullName>
    </submittedName>
</protein>
<sequence>MGYGASIDIVSRNHVRKEYFNGEVVCVKQPLYLNYKCLPLAKVELQSSEFRHIVTKAAVIDAQLDSGWYLLSNKTHQLILEAKRKPKVNAVMTRSQTRKTDSPRI</sequence>
<reference evidence="1 2" key="1">
    <citation type="journal article" date="2019" name="Sci. Rep.">
        <title>Orb-weaving spider Araneus ventricosus genome elucidates the spidroin gene catalogue.</title>
        <authorList>
            <person name="Kono N."/>
            <person name="Nakamura H."/>
            <person name="Ohtoshi R."/>
            <person name="Moran D.A.P."/>
            <person name="Shinohara A."/>
            <person name="Yoshida Y."/>
            <person name="Fujiwara M."/>
            <person name="Mori M."/>
            <person name="Tomita M."/>
            <person name="Arakawa K."/>
        </authorList>
    </citation>
    <scope>NUCLEOTIDE SEQUENCE [LARGE SCALE GENOMIC DNA]</scope>
</reference>
<name>A0A4Y2EPB7_ARAVE</name>
<organism evidence="1 2">
    <name type="scientific">Araneus ventricosus</name>
    <name type="common">Orbweaver spider</name>
    <name type="synonym">Epeira ventricosa</name>
    <dbReference type="NCBI Taxonomy" id="182803"/>
    <lineage>
        <taxon>Eukaryota</taxon>
        <taxon>Metazoa</taxon>
        <taxon>Ecdysozoa</taxon>
        <taxon>Arthropoda</taxon>
        <taxon>Chelicerata</taxon>
        <taxon>Arachnida</taxon>
        <taxon>Araneae</taxon>
        <taxon>Araneomorphae</taxon>
        <taxon>Entelegynae</taxon>
        <taxon>Araneoidea</taxon>
        <taxon>Araneidae</taxon>
        <taxon>Araneus</taxon>
    </lineage>
</organism>